<feature type="transmembrane region" description="Helical" evidence="20">
    <location>
        <begin position="95"/>
        <end position="115"/>
    </location>
</feature>
<dbReference type="GO" id="GO:0008654">
    <property type="term" value="P:phospholipid biosynthetic process"/>
    <property type="evidence" value="ECO:0007669"/>
    <property type="project" value="UniProtKB-KW"/>
</dbReference>
<comment type="subcellular location">
    <subcellularLocation>
        <location evidence="3 19">Cell inner membrane</location>
        <topology evidence="3 19">Multi-pass membrane protein</topology>
    </subcellularLocation>
</comment>
<evidence type="ECO:0000256" key="13">
    <source>
        <dbReference type="ARBA" id="ARBA00023098"/>
    </source>
</evidence>
<feature type="transmembrane region" description="Helical" evidence="20">
    <location>
        <begin position="136"/>
        <end position="159"/>
    </location>
</feature>
<keyword evidence="10 19" id="KW-0808">Transferase</keyword>
<dbReference type="PIRSF" id="PIRSF000851">
    <property type="entry name" value="PcS"/>
    <property type="match status" value="1"/>
</dbReference>
<comment type="similarity">
    <text evidence="4 19">Belongs to the CDP-alcohol phosphatidyltransferase class-I family.</text>
</comment>
<evidence type="ECO:0000256" key="7">
    <source>
        <dbReference type="ARBA" id="ARBA00022475"/>
    </source>
</evidence>
<comment type="catalytic activity">
    <reaction evidence="1 19">
        <text>a CDP-1,2-diacyl-sn-glycerol + choline = a 1,2-diacyl-sn-glycero-3-phosphocholine + CMP + H(+)</text>
        <dbReference type="Rhea" id="RHEA:14597"/>
        <dbReference type="ChEBI" id="CHEBI:15354"/>
        <dbReference type="ChEBI" id="CHEBI:15378"/>
        <dbReference type="ChEBI" id="CHEBI:57643"/>
        <dbReference type="ChEBI" id="CHEBI:58332"/>
        <dbReference type="ChEBI" id="CHEBI:60377"/>
        <dbReference type="EC" id="2.7.8.24"/>
    </reaction>
</comment>
<feature type="transmembrane region" description="Helical" evidence="20">
    <location>
        <begin position="179"/>
        <end position="196"/>
    </location>
</feature>
<keyword evidence="16 19" id="KW-0464">Manganese</keyword>
<feature type="transmembrane region" description="Helical" evidence="20">
    <location>
        <begin position="66"/>
        <end position="89"/>
    </location>
</feature>
<evidence type="ECO:0000256" key="2">
    <source>
        <dbReference type="ARBA" id="ARBA00001936"/>
    </source>
</evidence>
<keyword evidence="17 19" id="KW-1208">Phospholipid metabolism</keyword>
<comment type="function">
    <text evidence="19">Condenses choline with CDP-diglyceride to produce phosphatidylcholine and CMP.</text>
</comment>
<reference evidence="21 22" key="1">
    <citation type="submission" date="2020-02" db="EMBL/GenBank/DDBJ databases">
        <title>complete genome sequence of Rhodobacteraceae bacterium.</title>
        <authorList>
            <person name="Park J."/>
            <person name="Kim Y.-S."/>
            <person name="Kim K.-H."/>
        </authorList>
    </citation>
    <scope>NUCLEOTIDE SEQUENCE [LARGE SCALE GENOMIC DNA]</scope>
    <source>
        <strain evidence="21 22">RR4-56</strain>
    </source>
</reference>
<evidence type="ECO:0000256" key="6">
    <source>
        <dbReference type="ARBA" id="ARBA00015623"/>
    </source>
</evidence>
<evidence type="ECO:0000256" key="5">
    <source>
        <dbReference type="ARBA" id="ARBA00013195"/>
    </source>
</evidence>
<evidence type="ECO:0000256" key="9">
    <source>
        <dbReference type="ARBA" id="ARBA00022519"/>
    </source>
</evidence>
<evidence type="ECO:0000256" key="17">
    <source>
        <dbReference type="ARBA" id="ARBA00023264"/>
    </source>
</evidence>
<organism evidence="21 22">
    <name type="scientific">Pikeienuella piscinae</name>
    <dbReference type="NCBI Taxonomy" id="2748098"/>
    <lineage>
        <taxon>Bacteria</taxon>
        <taxon>Pseudomonadati</taxon>
        <taxon>Pseudomonadota</taxon>
        <taxon>Alphaproteobacteria</taxon>
        <taxon>Rhodobacterales</taxon>
        <taxon>Paracoccaceae</taxon>
        <taxon>Pikeienuella</taxon>
    </lineage>
</organism>
<dbReference type="EMBL" id="CP049056">
    <property type="protein sequence ID" value="QIE55874.1"/>
    <property type="molecule type" value="Genomic_DNA"/>
</dbReference>
<dbReference type="AlphaFoldDB" id="A0A7L5C150"/>
<keyword evidence="12 20" id="KW-1133">Transmembrane helix</keyword>
<dbReference type="RefSeq" id="WP_165098348.1">
    <property type="nucleotide sequence ID" value="NZ_CP049056.1"/>
</dbReference>
<dbReference type="GO" id="GO:0050520">
    <property type="term" value="F:phosphatidylcholine synthase activity"/>
    <property type="evidence" value="ECO:0007669"/>
    <property type="project" value="UniProtKB-EC"/>
</dbReference>
<evidence type="ECO:0000256" key="16">
    <source>
        <dbReference type="ARBA" id="ARBA00023211"/>
    </source>
</evidence>
<keyword evidence="11 20" id="KW-0812">Transmembrane</keyword>
<evidence type="ECO:0000256" key="4">
    <source>
        <dbReference type="ARBA" id="ARBA00010441"/>
    </source>
</evidence>
<evidence type="ECO:0000256" key="3">
    <source>
        <dbReference type="ARBA" id="ARBA00004429"/>
    </source>
</evidence>
<evidence type="ECO:0000313" key="22">
    <source>
        <dbReference type="Proteomes" id="UP000503336"/>
    </source>
</evidence>
<accession>A0A7L5C150</accession>
<keyword evidence="14 19" id="KW-0472">Membrane</keyword>
<evidence type="ECO:0000256" key="8">
    <source>
        <dbReference type="ARBA" id="ARBA00022516"/>
    </source>
</evidence>
<proteinExistence type="inferred from homology"/>
<keyword evidence="15 19" id="KW-0594">Phospholipid biosynthesis</keyword>
<evidence type="ECO:0000256" key="12">
    <source>
        <dbReference type="ARBA" id="ARBA00022989"/>
    </source>
</evidence>
<evidence type="ECO:0000256" key="11">
    <source>
        <dbReference type="ARBA" id="ARBA00022692"/>
    </source>
</evidence>
<feature type="transmembrane region" description="Helical" evidence="20">
    <location>
        <begin position="36"/>
        <end position="54"/>
    </location>
</feature>
<evidence type="ECO:0000256" key="10">
    <source>
        <dbReference type="ARBA" id="ARBA00022679"/>
    </source>
</evidence>
<evidence type="ECO:0000313" key="21">
    <source>
        <dbReference type="EMBL" id="QIE55874.1"/>
    </source>
</evidence>
<sequence>MIARLLAFSVHLFTASGAFLAFLAMLAAMRGAWAEMFAWLGAALVVDGVDGPMARKLRVAARAARWSGVILDLIVDYLTYVFIPAVALVTSGTMYYPLAIPAAAIIIITGAIYFADTRMKTRDASFQGFPGCWNMVVLVLFATDLTNATGFWIILLISVTQFMPLRFVHPVRTKLWRNVSLPVCCAWVAFAGWACWTHFQQPFICTLGLMASSIYLLTVGVVQQAMGLGRAE</sequence>
<keyword evidence="7 19" id="KW-1003">Cell membrane</keyword>
<dbReference type="InterPro" id="IPR026027">
    <property type="entry name" value="PcS"/>
</dbReference>
<evidence type="ECO:0000256" key="1">
    <source>
        <dbReference type="ARBA" id="ARBA00000958"/>
    </source>
</evidence>
<evidence type="ECO:0000256" key="19">
    <source>
        <dbReference type="PIRNR" id="PIRNR000851"/>
    </source>
</evidence>
<keyword evidence="9 19" id="KW-0997">Cell inner membrane</keyword>
<dbReference type="InterPro" id="IPR043130">
    <property type="entry name" value="CDP-OH_PTrfase_TM_dom"/>
</dbReference>
<name>A0A7L5C150_9RHOB</name>
<dbReference type="GO" id="GO:0005886">
    <property type="term" value="C:plasma membrane"/>
    <property type="evidence" value="ECO:0007669"/>
    <property type="project" value="UniProtKB-SubCell"/>
</dbReference>
<dbReference type="EC" id="2.7.8.24" evidence="5 19"/>
<keyword evidence="8 19" id="KW-0444">Lipid biosynthesis</keyword>
<evidence type="ECO:0000256" key="14">
    <source>
        <dbReference type="ARBA" id="ARBA00023136"/>
    </source>
</evidence>
<dbReference type="Gene3D" id="1.20.120.1760">
    <property type="match status" value="1"/>
</dbReference>
<protein>
    <recommendedName>
        <fullName evidence="6 19">Phosphatidylcholine synthase</fullName>
        <shortName evidence="19">PC synthase</shortName>
        <shortName evidence="19">PCS</shortName>
        <ecNumber evidence="5 19">2.7.8.24</ecNumber>
    </recommendedName>
    <alternativeName>
        <fullName evidence="18 19">CDP-diglyceride-choline O-phosphatidyltransferase</fullName>
    </alternativeName>
</protein>
<keyword evidence="13 19" id="KW-0443">Lipid metabolism</keyword>
<evidence type="ECO:0000256" key="18">
    <source>
        <dbReference type="ARBA" id="ARBA00033321"/>
    </source>
</evidence>
<comment type="cofactor">
    <cofactor evidence="2 19">
        <name>Mn(2+)</name>
        <dbReference type="ChEBI" id="CHEBI:29035"/>
    </cofactor>
</comment>
<evidence type="ECO:0000256" key="20">
    <source>
        <dbReference type="SAM" id="Phobius"/>
    </source>
</evidence>
<feature type="transmembrane region" description="Helical" evidence="20">
    <location>
        <begin position="203"/>
        <end position="226"/>
    </location>
</feature>
<dbReference type="KEGG" id="hdh:G5B40_10700"/>
<dbReference type="Proteomes" id="UP000503336">
    <property type="component" value="Chromosome"/>
</dbReference>
<gene>
    <name evidence="21" type="ORF">G5B40_10700</name>
</gene>
<evidence type="ECO:0000256" key="15">
    <source>
        <dbReference type="ARBA" id="ARBA00023209"/>
    </source>
</evidence>
<keyword evidence="22" id="KW-1185">Reference proteome</keyword>